<dbReference type="Pfam" id="PF00480">
    <property type="entry name" value="ROK"/>
    <property type="match status" value="1"/>
</dbReference>
<dbReference type="InterPro" id="IPR036388">
    <property type="entry name" value="WH-like_DNA-bd_sf"/>
</dbReference>
<dbReference type="PANTHER" id="PTHR18964">
    <property type="entry name" value="ROK (REPRESSOR, ORF, KINASE) FAMILY"/>
    <property type="match status" value="1"/>
</dbReference>
<dbReference type="InterPro" id="IPR036390">
    <property type="entry name" value="WH_DNA-bd_sf"/>
</dbReference>
<dbReference type="Proteomes" id="UP001611580">
    <property type="component" value="Unassembled WGS sequence"/>
</dbReference>
<dbReference type="EMBL" id="JBIRYI010000004">
    <property type="protein sequence ID" value="MFI2486742.1"/>
    <property type="molecule type" value="Genomic_DNA"/>
</dbReference>
<dbReference type="InterPro" id="IPR000600">
    <property type="entry name" value="ROK"/>
</dbReference>
<gene>
    <name evidence="2" type="ORF">ACH47X_07515</name>
</gene>
<dbReference type="PANTHER" id="PTHR18964:SF149">
    <property type="entry name" value="BIFUNCTIONAL UDP-N-ACETYLGLUCOSAMINE 2-EPIMERASE_N-ACETYLMANNOSAMINE KINASE"/>
    <property type="match status" value="1"/>
</dbReference>
<organism evidence="2 3">
    <name type="scientific">Promicromonospora kroppenstedtii</name>
    <dbReference type="NCBI Taxonomy" id="440482"/>
    <lineage>
        <taxon>Bacteria</taxon>
        <taxon>Bacillati</taxon>
        <taxon>Actinomycetota</taxon>
        <taxon>Actinomycetes</taxon>
        <taxon>Micrococcales</taxon>
        <taxon>Promicromonosporaceae</taxon>
        <taxon>Promicromonospora</taxon>
    </lineage>
</organism>
<evidence type="ECO:0000313" key="2">
    <source>
        <dbReference type="EMBL" id="MFI2486742.1"/>
    </source>
</evidence>
<sequence length="398" mass="40564">MSARTAAPALSPAGTRVFQQLVRSGDASRTALARDTGLTPGAITRAVRPLLEAGLLLETGDRASTDGALGRPATMVTVQAGAHQVIGVKITADQLFGVVCDLRCRVLDEVTVPVADHAPDAIVGQIVDLVDGLRAGRPEVGSVGLAVSGDVDAASGHVAYSPFLAWHDVPLGELVAQRTGLATTVENDVRALLTGERWYGVGRGISSLALVTVGTGIGCALLVNGQVVHGSFGVAGEVGHVLVDPEGPLCHCGNRGCVEAIAGSAGILERMAQAGFEGLGIGDVADLARSGQPDAVRVLAEAGRAVGTGIATIANLLGAQHIVITGEAIGSSPGAGVGSGGEQDYDVMDPHVRSAFEQRAFGSAARSEIELRPLRFVDWARGAAACAVEDFVTHYGRS</sequence>
<comment type="caution">
    <text evidence="2">The sequence shown here is derived from an EMBL/GenBank/DDBJ whole genome shotgun (WGS) entry which is preliminary data.</text>
</comment>
<accession>A0ABW7XGV3</accession>
<comment type="similarity">
    <text evidence="1">Belongs to the ROK (NagC/XylR) family.</text>
</comment>
<keyword evidence="3" id="KW-1185">Reference proteome</keyword>
<dbReference type="RefSeq" id="WP_397402910.1">
    <property type="nucleotide sequence ID" value="NZ_JBIRYI010000004.1"/>
</dbReference>
<protein>
    <submittedName>
        <fullName evidence="2">ROK family protein</fullName>
    </submittedName>
</protein>
<evidence type="ECO:0000256" key="1">
    <source>
        <dbReference type="ARBA" id="ARBA00006479"/>
    </source>
</evidence>
<dbReference type="InterPro" id="IPR049874">
    <property type="entry name" value="ROK_cs"/>
</dbReference>
<dbReference type="Gene3D" id="3.30.420.40">
    <property type="match status" value="2"/>
</dbReference>
<dbReference type="Gene3D" id="1.10.10.10">
    <property type="entry name" value="Winged helix-like DNA-binding domain superfamily/Winged helix DNA-binding domain"/>
    <property type="match status" value="1"/>
</dbReference>
<dbReference type="SUPFAM" id="SSF46785">
    <property type="entry name" value="Winged helix' DNA-binding domain"/>
    <property type="match status" value="1"/>
</dbReference>
<name>A0ABW7XGV3_9MICO</name>
<dbReference type="InterPro" id="IPR043129">
    <property type="entry name" value="ATPase_NBD"/>
</dbReference>
<dbReference type="PROSITE" id="PS01125">
    <property type="entry name" value="ROK"/>
    <property type="match status" value="1"/>
</dbReference>
<proteinExistence type="inferred from homology"/>
<evidence type="ECO:0000313" key="3">
    <source>
        <dbReference type="Proteomes" id="UP001611580"/>
    </source>
</evidence>
<dbReference type="SUPFAM" id="SSF53067">
    <property type="entry name" value="Actin-like ATPase domain"/>
    <property type="match status" value="1"/>
</dbReference>
<reference evidence="2 3" key="1">
    <citation type="submission" date="2024-10" db="EMBL/GenBank/DDBJ databases">
        <title>The Natural Products Discovery Center: Release of the First 8490 Sequenced Strains for Exploring Actinobacteria Biosynthetic Diversity.</title>
        <authorList>
            <person name="Kalkreuter E."/>
            <person name="Kautsar S.A."/>
            <person name="Yang D."/>
            <person name="Bader C.D."/>
            <person name="Teijaro C.N."/>
            <person name="Fluegel L."/>
            <person name="Davis C.M."/>
            <person name="Simpson J.R."/>
            <person name="Lauterbach L."/>
            <person name="Steele A.D."/>
            <person name="Gui C."/>
            <person name="Meng S."/>
            <person name="Li G."/>
            <person name="Viehrig K."/>
            <person name="Ye F."/>
            <person name="Su P."/>
            <person name="Kiefer A.F."/>
            <person name="Nichols A."/>
            <person name="Cepeda A.J."/>
            <person name="Yan W."/>
            <person name="Fan B."/>
            <person name="Jiang Y."/>
            <person name="Adhikari A."/>
            <person name="Zheng C.-J."/>
            <person name="Schuster L."/>
            <person name="Cowan T.M."/>
            <person name="Smanski M.J."/>
            <person name="Chevrette M.G."/>
            <person name="De Carvalho L.P.S."/>
            <person name="Shen B."/>
        </authorList>
    </citation>
    <scope>NUCLEOTIDE SEQUENCE [LARGE SCALE GENOMIC DNA]</scope>
    <source>
        <strain evidence="2 3">NPDC019481</strain>
    </source>
</reference>